<reference evidence="2" key="1">
    <citation type="submission" date="2021-02" db="EMBL/GenBank/DDBJ databases">
        <authorList>
            <person name="Nowell W R."/>
        </authorList>
    </citation>
    <scope>NUCLEOTIDE SEQUENCE</scope>
</reference>
<protein>
    <submittedName>
        <fullName evidence="2">Uncharacterized protein</fullName>
    </submittedName>
</protein>
<proteinExistence type="predicted"/>
<organism evidence="2 3">
    <name type="scientific">Adineta ricciae</name>
    <name type="common">Rotifer</name>
    <dbReference type="NCBI Taxonomy" id="249248"/>
    <lineage>
        <taxon>Eukaryota</taxon>
        <taxon>Metazoa</taxon>
        <taxon>Spiralia</taxon>
        <taxon>Gnathifera</taxon>
        <taxon>Rotifera</taxon>
        <taxon>Eurotatoria</taxon>
        <taxon>Bdelloidea</taxon>
        <taxon>Adinetida</taxon>
        <taxon>Adinetidae</taxon>
        <taxon>Adineta</taxon>
    </lineage>
</organism>
<dbReference type="Pfam" id="PF11254">
    <property type="entry name" value="DUF3053"/>
    <property type="match status" value="1"/>
</dbReference>
<dbReference type="EMBL" id="CAJNOJ010000394">
    <property type="protein sequence ID" value="CAF1431397.1"/>
    <property type="molecule type" value="Genomic_DNA"/>
</dbReference>
<accession>A0A816D0V5</accession>
<dbReference type="InterPro" id="IPR021413">
    <property type="entry name" value="DUF3053"/>
</dbReference>
<evidence type="ECO:0000313" key="3">
    <source>
        <dbReference type="Proteomes" id="UP000663828"/>
    </source>
</evidence>
<gene>
    <name evidence="1" type="ORF">EDS130_LOCUS38229</name>
    <name evidence="2" type="ORF">XAT740_LOCUS51257</name>
</gene>
<sequence length="143" mass="16045">MANFSSFDQQYQSALHDKLTENVNIMQQKVNQAQSMSDADAAERALDEACDGCLNRVANHVKEIKESARQKRASCKTPADEQRYTTFIQGVASGIQATQSLIDKIFNQIRNLVVTVVGWIRMGTSWMASTIADFFDSIRAFFL</sequence>
<keyword evidence="3" id="KW-1185">Reference proteome</keyword>
<comment type="caution">
    <text evidence="2">The sequence shown here is derived from an EMBL/GenBank/DDBJ whole genome shotgun (WGS) entry which is preliminary data.</text>
</comment>
<name>A0A816D0V5_ADIRI</name>
<dbReference type="Proteomes" id="UP000663852">
    <property type="component" value="Unassembled WGS sequence"/>
</dbReference>
<dbReference type="AlphaFoldDB" id="A0A816D0V5"/>
<dbReference type="Proteomes" id="UP000663828">
    <property type="component" value="Unassembled WGS sequence"/>
</dbReference>
<dbReference type="EMBL" id="CAJNOR010008098">
    <property type="protein sequence ID" value="CAF1628604.1"/>
    <property type="molecule type" value="Genomic_DNA"/>
</dbReference>
<evidence type="ECO:0000313" key="1">
    <source>
        <dbReference type="EMBL" id="CAF1431397.1"/>
    </source>
</evidence>
<evidence type="ECO:0000313" key="2">
    <source>
        <dbReference type="EMBL" id="CAF1628604.1"/>
    </source>
</evidence>